<keyword evidence="3" id="KW-1185">Reference proteome</keyword>
<dbReference type="AlphaFoldDB" id="A0A850PAI5"/>
<feature type="region of interest" description="Disordered" evidence="1">
    <location>
        <begin position="176"/>
        <end position="195"/>
    </location>
</feature>
<evidence type="ECO:0008006" key="4">
    <source>
        <dbReference type="Google" id="ProtNLM"/>
    </source>
</evidence>
<proteinExistence type="predicted"/>
<protein>
    <recommendedName>
        <fullName evidence="4">Tetratricopeptide repeat protein</fullName>
    </recommendedName>
</protein>
<dbReference type="PROSITE" id="PS51257">
    <property type="entry name" value="PROKAR_LIPOPROTEIN"/>
    <property type="match status" value="1"/>
</dbReference>
<evidence type="ECO:0000313" key="3">
    <source>
        <dbReference type="Proteomes" id="UP000585665"/>
    </source>
</evidence>
<name>A0A850PAI5_9PROT</name>
<dbReference type="Proteomes" id="UP000585665">
    <property type="component" value="Unassembled WGS sequence"/>
</dbReference>
<gene>
    <name evidence="2" type="ORF">HUK82_13480</name>
</gene>
<evidence type="ECO:0000313" key="2">
    <source>
        <dbReference type="EMBL" id="NVN41565.1"/>
    </source>
</evidence>
<evidence type="ECO:0000256" key="1">
    <source>
        <dbReference type="SAM" id="MobiDB-lite"/>
    </source>
</evidence>
<reference evidence="2 3" key="1">
    <citation type="submission" date="2020-06" db="EMBL/GenBank/DDBJ databases">
        <title>Description of novel acetic acid bacteria.</title>
        <authorList>
            <person name="Sombolestani A."/>
        </authorList>
    </citation>
    <scope>NUCLEOTIDE SEQUENCE [LARGE SCALE GENOMIC DNA]</scope>
    <source>
        <strain evidence="2 3">LMG 27010</strain>
    </source>
</reference>
<organism evidence="2 3">
    <name type="scientific">Ameyamaea chiangmaiensis</name>
    <dbReference type="NCBI Taxonomy" id="442969"/>
    <lineage>
        <taxon>Bacteria</taxon>
        <taxon>Pseudomonadati</taxon>
        <taxon>Pseudomonadota</taxon>
        <taxon>Alphaproteobacteria</taxon>
        <taxon>Acetobacterales</taxon>
        <taxon>Acetobacteraceae</taxon>
        <taxon>Ameyamaea</taxon>
    </lineage>
</organism>
<accession>A0A850PAI5</accession>
<sequence length="195" mass="19910">MIRVREGARGTLMAAVLVLTACGGPAARPADPSLDQTMQVGRDAADQSDAAEAERQYAAAFTLALAHDNGSGLRDAGYNLAVVQLAQGHGADALATLARTRDGLAARNVAVDPGLELVEGAALHEQGRGAEALPHLSFALASSDPALSLRAALIMARLGDEQARPDLIDTAHARATALTGPKQHPGAAAQADSLE</sequence>
<comment type="caution">
    <text evidence="2">The sequence shown here is derived from an EMBL/GenBank/DDBJ whole genome shotgun (WGS) entry which is preliminary data.</text>
</comment>
<feature type="non-terminal residue" evidence="2">
    <location>
        <position position="195"/>
    </location>
</feature>
<dbReference type="EMBL" id="JABXXR010000146">
    <property type="protein sequence ID" value="NVN41565.1"/>
    <property type="molecule type" value="Genomic_DNA"/>
</dbReference>